<keyword evidence="1" id="KW-0472">Membrane</keyword>
<dbReference type="SUPFAM" id="SSF103473">
    <property type="entry name" value="MFS general substrate transporter"/>
    <property type="match status" value="1"/>
</dbReference>
<dbReference type="PANTHER" id="PTHR23523:SF2">
    <property type="entry name" value="2-NITROIMIDAZOLE TRANSPORTER"/>
    <property type="match status" value="1"/>
</dbReference>
<name>A0A6J6M4G5_9ZZZZ</name>
<dbReference type="EMBL" id="CAEZWO010000133">
    <property type="protein sequence ID" value="CAB4669167.1"/>
    <property type="molecule type" value="Genomic_DNA"/>
</dbReference>
<dbReference type="Gene3D" id="1.20.1250.20">
    <property type="entry name" value="MFS general substrate transporter like domains"/>
    <property type="match status" value="1"/>
</dbReference>
<feature type="transmembrane region" description="Helical" evidence="1">
    <location>
        <begin position="240"/>
        <end position="260"/>
    </location>
</feature>
<proteinExistence type="predicted"/>
<dbReference type="Pfam" id="PF07690">
    <property type="entry name" value="MFS_1"/>
    <property type="match status" value="1"/>
</dbReference>
<feature type="transmembrane region" description="Helical" evidence="1">
    <location>
        <begin position="361"/>
        <end position="381"/>
    </location>
</feature>
<feature type="transmembrane region" description="Helical" evidence="1">
    <location>
        <begin position="128"/>
        <end position="149"/>
    </location>
</feature>
<keyword evidence="1" id="KW-0812">Transmembrane</keyword>
<evidence type="ECO:0000256" key="1">
    <source>
        <dbReference type="SAM" id="Phobius"/>
    </source>
</evidence>
<dbReference type="AlphaFoldDB" id="A0A6J6M4G5"/>
<feature type="transmembrane region" description="Helical" evidence="1">
    <location>
        <begin position="272"/>
        <end position="291"/>
    </location>
</feature>
<dbReference type="InterPro" id="IPR052524">
    <property type="entry name" value="MFS_Cyanate_Porter"/>
</dbReference>
<feature type="transmembrane region" description="Helical" evidence="1">
    <location>
        <begin position="208"/>
        <end position="228"/>
    </location>
</feature>
<dbReference type="InterPro" id="IPR011701">
    <property type="entry name" value="MFS"/>
</dbReference>
<reference evidence="2" key="1">
    <citation type="submission" date="2020-05" db="EMBL/GenBank/DDBJ databases">
        <authorList>
            <person name="Chiriac C."/>
            <person name="Salcher M."/>
            <person name="Ghai R."/>
            <person name="Kavagutti S V."/>
        </authorList>
    </citation>
    <scope>NUCLEOTIDE SEQUENCE</scope>
</reference>
<feature type="transmembrane region" description="Helical" evidence="1">
    <location>
        <begin position="297"/>
        <end position="317"/>
    </location>
</feature>
<feature type="transmembrane region" description="Helical" evidence="1">
    <location>
        <begin position="37"/>
        <end position="58"/>
    </location>
</feature>
<feature type="transmembrane region" description="Helical" evidence="1">
    <location>
        <begin position="161"/>
        <end position="180"/>
    </location>
</feature>
<organism evidence="2">
    <name type="scientific">freshwater metagenome</name>
    <dbReference type="NCBI Taxonomy" id="449393"/>
    <lineage>
        <taxon>unclassified sequences</taxon>
        <taxon>metagenomes</taxon>
        <taxon>ecological metagenomes</taxon>
    </lineage>
</organism>
<dbReference type="InterPro" id="IPR036259">
    <property type="entry name" value="MFS_trans_sf"/>
</dbReference>
<keyword evidence="1" id="KW-1133">Transmembrane helix</keyword>
<feature type="transmembrane region" description="Helical" evidence="1">
    <location>
        <begin position="95"/>
        <end position="116"/>
    </location>
</feature>
<evidence type="ECO:0000313" key="2">
    <source>
        <dbReference type="EMBL" id="CAB4669167.1"/>
    </source>
</evidence>
<feature type="transmembrane region" description="Helical" evidence="1">
    <location>
        <begin position="337"/>
        <end position="355"/>
    </location>
</feature>
<accession>A0A6J6M4G5</accession>
<gene>
    <name evidence="2" type="ORF">UFOPK2254_01174</name>
</gene>
<dbReference type="PANTHER" id="PTHR23523">
    <property type="match status" value="1"/>
</dbReference>
<feature type="transmembrane region" description="Helical" evidence="1">
    <location>
        <begin position="70"/>
        <end position="89"/>
    </location>
</feature>
<sequence length="382" mass="40540">MKTVGKKELIAILLIAASSRPLITSFSPQITAIRNQFGFSVGQFGFLTTIILICFAFAAPIPYFGFSRRISANNFVLIALAMLSVSAIIRVMGGSLALILGTFGIGIATAILNVMTPPIIRRDFPTKITTVLPLFTSVLAIVSSCAAGLSVALSTQFSNDWRWGVTAWVVFPIAALALWFSLHLGKQKSAAVVEPTPWKELLKNRKSWTVTIYFGIQSCTFYSTIAWLPQILMDRGFSAARAGALLGITTFSGFIFTLVLPLTIGRTSNQKVAVIATSLPAILGFLGVNFASATLLIPSLILMGVGHASLPVALVLIAMQAPRPELTGPLSAMSQGIGYAMAACVPVGIGFIYAAAGTWTIALNLLVVLTLLQCLVGLKAAR</sequence>
<dbReference type="GO" id="GO:0022857">
    <property type="term" value="F:transmembrane transporter activity"/>
    <property type="evidence" value="ECO:0007669"/>
    <property type="project" value="InterPro"/>
</dbReference>
<protein>
    <submittedName>
        <fullName evidence="2">Unannotated protein</fullName>
    </submittedName>
</protein>